<dbReference type="GO" id="GO:0016491">
    <property type="term" value="F:oxidoreductase activity"/>
    <property type="evidence" value="ECO:0007669"/>
    <property type="project" value="UniProtKB-KW"/>
</dbReference>
<dbReference type="SUPFAM" id="SSF63380">
    <property type="entry name" value="Riboflavin synthase domain-like"/>
    <property type="match status" value="1"/>
</dbReference>
<dbReference type="PRINTS" id="PR00409">
    <property type="entry name" value="PHDIOXRDTASE"/>
</dbReference>
<keyword evidence="2" id="KW-0285">Flavoprotein</keyword>
<reference evidence="11 12" key="1">
    <citation type="submission" date="2019-11" db="EMBL/GenBank/DDBJ databases">
        <title>Metabolism of dissolved organic matter in forest soils.</title>
        <authorList>
            <person name="Cyle K.T."/>
            <person name="Wilhelm R.C."/>
            <person name="Martinez C.E."/>
        </authorList>
    </citation>
    <scope>NUCLEOTIDE SEQUENCE [LARGE SCALE GENOMIC DNA]</scope>
    <source>
        <strain evidence="11 12">5N</strain>
    </source>
</reference>
<dbReference type="EMBL" id="WOEZ01000277">
    <property type="protein sequence ID" value="NPT61636.1"/>
    <property type="molecule type" value="Genomic_DNA"/>
</dbReference>
<dbReference type="Gene3D" id="3.10.20.30">
    <property type="match status" value="1"/>
</dbReference>
<evidence type="ECO:0000256" key="2">
    <source>
        <dbReference type="ARBA" id="ARBA00022630"/>
    </source>
</evidence>
<accession>A0A972NYQ0</accession>
<name>A0A972NYQ0_9BURK</name>
<dbReference type="Gene3D" id="3.40.50.80">
    <property type="entry name" value="Nucleotide-binding domain of ferredoxin-NADP reductase (FNR) module"/>
    <property type="match status" value="1"/>
</dbReference>
<dbReference type="PANTHER" id="PTHR47354">
    <property type="entry name" value="NADH OXIDOREDUCTASE HCR"/>
    <property type="match status" value="1"/>
</dbReference>
<dbReference type="InterPro" id="IPR054582">
    <property type="entry name" value="DmmA-like_N"/>
</dbReference>
<keyword evidence="6" id="KW-0560">Oxidoreductase</keyword>
<dbReference type="PROSITE" id="PS51384">
    <property type="entry name" value="FAD_FR"/>
    <property type="match status" value="1"/>
</dbReference>
<dbReference type="PANTHER" id="PTHR47354:SF1">
    <property type="entry name" value="CARNITINE MONOOXYGENASE REDUCTASE SUBUNIT"/>
    <property type="match status" value="1"/>
</dbReference>
<dbReference type="CDD" id="cd00207">
    <property type="entry name" value="fer2"/>
    <property type="match status" value="1"/>
</dbReference>
<dbReference type="InterPro" id="IPR006058">
    <property type="entry name" value="2Fe2S_fd_BS"/>
</dbReference>
<gene>
    <name evidence="11" type="ORF">GNZ13_45730</name>
</gene>
<dbReference type="InterPro" id="IPR001041">
    <property type="entry name" value="2Fe-2S_ferredoxin-type"/>
</dbReference>
<evidence type="ECO:0000256" key="3">
    <source>
        <dbReference type="ARBA" id="ARBA00022643"/>
    </source>
</evidence>
<keyword evidence="5" id="KW-0479">Metal-binding</keyword>
<comment type="caution">
    <text evidence="11">The sequence shown here is derived from an EMBL/GenBank/DDBJ whole genome shotgun (WGS) entry which is preliminary data.</text>
</comment>
<evidence type="ECO:0000313" key="11">
    <source>
        <dbReference type="EMBL" id="NPT61636.1"/>
    </source>
</evidence>
<dbReference type="CDD" id="cd06185">
    <property type="entry name" value="PDR_like"/>
    <property type="match status" value="1"/>
</dbReference>
<dbReference type="InterPro" id="IPR050415">
    <property type="entry name" value="MRET"/>
</dbReference>
<evidence type="ECO:0000256" key="8">
    <source>
        <dbReference type="ARBA" id="ARBA00023014"/>
    </source>
</evidence>
<dbReference type="GO" id="GO:0046872">
    <property type="term" value="F:metal ion binding"/>
    <property type="evidence" value="ECO:0007669"/>
    <property type="project" value="UniProtKB-KW"/>
</dbReference>
<organism evidence="11 12">
    <name type="scientific">Paraburkholderia elongata</name>
    <dbReference type="NCBI Taxonomy" id="2675747"/>
    <lineage>
        <taxon>Bacteria</taxon>
        <taxon>Pseudomonadati</taxon>
        <taxon>Pseudomonadota</taxon>
        <taxon>Betaproteobacteria</taxon>
        <taxon>Burkholderiales</taxon>
        <taxon>Burkholderiaceae</taxon>
        <taxon>Paraburkholderia</taxon>
    </lineage>
</organism>
<keyword evidence="8" id="KW-0411">Iron-sulfur</keyword>
<evidence type="ECO:0000256" key="7">
    <source>
        <dbReference type="ARBA" id="ARBA00023004"/>
    </source>
</evidence>
<sequence length="355" mass="38706">MLEVGIAAAGHFLPARPSSRESGVPVLLPVFVDLRKEIKLKVKVVKKQVEALDIYRYELAPVDGEMLPGFSAGAHIDVHVKPGLVRQYSLCNHPDEVHRYVICVLRDPNSRGGSIAMQELVKEGDTLTISEPKNHFPLERGARRTLLIAGGIGVTPLLCMAERLSRLNADFAMHYCARSAERMAFRSYIADQEFAERVSFYFSVGAETATFDVASVIAGASPDTHLYVCGPAGFMDWVIQSAREAGWPEERIHREYFGATASGGGENGSFDVKLASSGKVVSVGADESVVQALARHGVEVEMSCEQGVCGTCITRILEGEPDHRDLFLTDAEHALNDQFTPCCSRAKSKVLVLDI</sequence>
<evidence type="ECO:0000256" key="5">
    <source>
        <dbReference type="ARBA" id="ARBA00022723"/>
    </source>
</evidence>
<dbReference type="PROSITE" id="PS51085">
    <property type="entry name" value="2FE2S_FER_2"/>
    <property type="match status" value="1"/>
</dbReference>
<dbReference type="PROSITE" id="PS00197">
    <property type="entry name" value="2FE2S_FER_1"/>
    <property type="match status" value="1"/>
</dbReference>
<dbReference type="AlphaFoldDB" id="A0A972NYQ0"/>
<evidence type="ECO:0000256" key="4">
    <source>
        <dbReference type="ARBA" id="ARBA00022714"/>
    </source>
</evidence>
<dbReference type="InterPro" id="IPR039261">
    <property type="entry name" value="FNR_nucleotide-bd"/>
</dbReference>
<evidence type="ECO:0000259" key="9">
    <source>
        <dbReference type="PROSITE" id="PS51085"/>
    </source>
</evidence>
<dbReference type="SUPFAM" id="SSF54292">
    <property type="entry name" value="2Fe-2S ferredoxin-like"/>
    <property type="match status" value="1"/>
</dbReference>
<evidence type="ECO:0000313" key="12">
    <source>
        <dbReference type="Proteomes" id="UP000655523"/>
    </source>
</evidence>
<dbReference type="Pfam" id="PF00111">
    <property type="entry name" value="Fer2"/>
    <property type="match status" value="1"/>
</dbReference>
<dbReference type="Proteomes" id="UP000655523">
    <property type="component" value="Unassembled WGS sequence"/>
</dbReference>
<dbReference type="InterPro" id="IPR017938">
    <property type="entry name" value="Riboflavin_synthase-like_b-brl"/>
</dbReference>
<evidence type="ECO:0000256" key="6">
    <source>
        <dbReference type="ARBA" id="ARBA00023002"/>
    </source>
</evidence>
<comment type="cofactor">
    <cofactor evidence="1">
        <name>FMN</name>
        <dbReference type="ChEBI" id="CHEBI:58210"/>
    </cofactor>
</comment>
<dbReference type="Gene3D" id="2.40.30.10">
    <property type="entry name" value="Translation factors"/>
    <property type="match status" value="1"/>
</dbReference>
<dbReference type="InterPro" id="IPR012675">
    <property type="entry name" value="Beta-grasp_dom_sf"/>
</dbReference>
<proteinExistence type="predicted"/>
<feature type="domain" description="2Fe-2S ferredoxin-type" evidence="9">
    <location>
        <begin position="270"/>
        <end position="355"/>
    </location>
</feature>
<keyword evidence="12" id="KW-1185">Reference proteome</keyword>
<dbReference type="SUPFAM" id="SSF52343">
    <property type="entry name" value="Ferredoxin reductase-like, C-terminal NADP-linked domain"/>
    <property type="match status" value="1"/>
</dbReference>
<dbReference type="GO" id="GO:0051537">
    <property type="term" value="F:2 iron, 2 sulfur cluster binding"/>
    <property type="evidence" value="ECO:0007669"/>
    <property type="project" value="UniProtKB-KW"/>
</dbReference>
<dbReference type="Pfam" id="PF22290">
    <property type="entry name" value="DmmA-like_N"/>
    <property type="match status" value="1"/>
</dbReference>
<feature type="domain" description="FAD-binding FR-type" evidence="10">
    <location>
        <begin position="37"/>
        <end position="139"/>
    </location>
</feature>
<keyword evidence="7" id="KW-0408">Iron</keyword>
<protein>
    <submittedName>
        <fullName evidence="11">2Fe-2S iron-sulfur cluster binding domain-containing protein</fullName>
    </submittedName>
</protein>
<evidence type="ECO:0000259" key="10">
    <source>
        <dbReference type="PROSITE" id="PS51384"/>
    </source>
</evidence>
<dbReference type="InterPro" id="IPR036010">
    <property type="entry name" value="2Fe-2S_ferredoxin-like_sf"/>
</dbReference>
<keyword evidence="4" id="KW-0001">2Fe-2S</keyword>
<keyword evidence="3" id="KW-0288">FMN</keyword>
<evidence type="ECO:0000256" key="1">
    <source>
        <dbReference type="ARBA" id="ARBA00001917"/>
    </source>
</evidence>
<dbReference type="InterPro" id="IPR017927">
    <property type="entry name" value="FAD-bd_FR_type"/>
</dbReference>